<sequence length="809" mass="91554">MHLKKEIDEKQQRIRELEHVNAMLEDPIIQTYYDGKYTNEIRHTIMALVSECGVSQSKVNKVLEIVVKNLTGKSLDRLPSTGVKCRLVAEAKRIAQNQVAQEMLLGYETDPTKIIAGNCLHQDGTTKFHRHFQSFQITTPSQQTLSLGLAEVSSGDAETLLQEFKSQVSDLAESISNNDKDEKIAKLVTSITSTMSDQGSTNPVFNKQLSELKQTLMPEVIESWDELSDETRVQVSTISSYFCKMHIFVNMASEVDKCLSLFENNIACGRNPFAFNLSESGATRLTRTTCKGLSLGGCEKSGVGGHFSTFLQEKGKKNYLLTFRGHRFNHLFYAAGAVYHHASDVSSFLSNWVNPNDLLKSVHFDISEKSFLSGIRALGIIDKLITGPLWRHIESANNILDLNPILLTLKTKLEEFSKNAHPLLSGTPVFSEMIIHKDDIYESLFKDTAEPSFDAYTQMALELISGGMLLILERQAKDQLPGGKFFEPSFDETVRASNVPTTNTCSERDFAQLDVLMRCKPSAGTTAFESIIMWTNNKTSNWLSSLSEQEREDILDDARKNAPSMQMSIREKKENLFLEKVKLLKLRGEKKEAQEQKLYTQKVTLTRKLNEIGGLWMNDGDILAQKTHLPSQAFKEALITQLQFRKSVLHCTGPREKFQQSLKGRPFTVEELEDNLKSIILLNLEAEMEDEPHIVYHDISDAKDKVETSKLSLIKKINEGRNKITVQQQARLLPSFIQDPSKLVGKQIKHRCREENSPEVSWYHAIVQGLVKEKGKRSIYRVVYEENEDDAWEFPLLVDFGKGDLIILD</sequence>
<name>A0AA88XIH1_PINIB</name>
<dbReference type="InterPro" id="IPR042567">
    <property type="entry name" value="SPIN/Ssty_sf"/>
</dbReference>
<gene>
    <name evidence="2" type="ORF">FSP39_022264</name>
</gene>
<dbReference type="Gene3D" id="2.80.10.70">
    <property type="entry name" value="Spindlin/Ssty"/>
    <property type="match status" value="1"/>
</dbReference>
<accession>A0AA88XIH1</accession>
<organism evidence="2 3">
    <name type="scientific">Pinctada imbricata</name>
    <name type="common">Atlantic pearl-oyster</name>
    <name type="synonym">Pinctada martensii</name>
    <dbReference type="NCBI Taxonomy" id="66713"/>
    <lineage>
        <taxon>Eukaryota</taxon>
        <taxon>Metazoa</taxon>
        <taxon>Spiralia</taxon>
        <taxon>Lophotrochozoa</taxon>
        <taxon>Mollusca</taxon>
        <taxon>Bivalvia</taxon>
        <taxon>Autobranchia</taxon>
        <taxon>Pteriomorphia</taxon>
        <taxon>Pterioida</taxon>
        <taxon>Pterioidea</taxon>
        <taxon>Pteriidae</taxon>
        <taxon>Pinctada</taxon>
    </lineage>
</organism>
<dbReference type="AlphaFoldDB" id="A0AA88XIH1"/>
<keyword evidence="1" id="KW-0540">Nuclease</keyword>
<dbReference type="GO" id="GO:0000175">
    <property type="term" value="F:3'-5'-RNA exonuclease activity"/>
    <property type="evidence" value="ECO:0007669"/>
    <property type="project" value="InterPro"/>
</dbReference>
<dbReference type="PANTHER" id="PTHR11046">
    <property type="entry name" value="OLIGORIBONUCLEASE, MITOCHONDRIAL"/>
    <property type="match status" value="1"/>
</dbReference>
<proteinExistence type="predicted"/>
<dbReference type="PANTHER" id="PTHR11046:SF29">
    <property type="match status" value="1"/>
</dbReference>
<evidence type="ECO:0000313" key="2">
    <source>
        <dbReference type="EMBL" id="KAK3083421.1"/>
    </source>
</evidence>
<evidence type="ECO:0000256" key="1">
    <source>
        <dbReference type="ARBA" id="ARBA00022722"/>
    </source>
</evidence>
<keyword evidence="1" id="KW-0378">Hydrolase</keyword>
<dbReference type="InterPro" id="IPR022894">
    <property type="entry name" value="Oligoribonuclease"/>
</dbReference>
<evidence type="ECO:0000313" key="3">
    <source>
        <dbReference type="Proteomes" id="UP001186944"/>
    </source>
</evidence>
<comment type="caution">
    <text evidence="2">The sequence shown here is derived from an EMBL/GenBank/DDBJ whole genome shotgun (WGS) entry which is preliminary data.</text>
</comment>
<protein>
    <submittedName>
        <fullName evidence="2">Uncharacterized protein</fullName>
    </submittedName>
</protein>
<keyword evidence="3" id="KW-1185">Reference proteome</keyword>
<dbReference type="Proteomes" id="UP001186944">
    <property type="component" value="Unassembled WGS sequence"/>
</dbReference>
<reference evidence="2" key="1">
    <citation type="submission" date="2019-08" db="EMBL/GenBank/DDBJ databases">
        <title>The improved chromosome-level genome for the pearl oyster Pinctada fucata martensii using PacBio sequencing and Hi-C.</title>
        <authorList>
            <person name="Zheng Z."/>
        </authorList>
    </citation>
    <scope>NUCLEOTIDE SEQUENCE</scope>
    <source>
        <strain evidence="2">ZZ-2019</strain>
        <tissue evidence="2">Adductor muscle</tissue>
    </source>
</reference>
<dbReference type="EMBL" id="VSWD01000014">
    <property type="protein sequence ID" value="KAK3083421.1"/>
    <property type="molecule type" value="Genomic_DNA"/>
</dbReference>